<evidence type="ECO:0000256" key="5">
    <source>
        <dbReference type="SAM" id="Phobius"/>
    </source>
</evidence>
<feature type="transmembrane region" description="Helical" evidence="5">
    <location>
        <begin position="415"/>
        <end position="436"/>
    </location>
</feature>
<dbReference type="GO" id="GO:0016020">
    <property type="term" value="C:membrane"/>
    <property type="evidence" value="ECO:0007669"/>
    <property type="project" value="UniProtKB-SubCell"/>
</dbReference>
<evidence type="ECO:0000256" key="4">
    <source>
        <dbReference type="ARBA" id="ARBA00023136"/>
    </source>
</evidence>
<organism evidence="8 9">
    <name type="scientific">Panagrellus redivivus</name>
    <name type="common">Microworm</name>
    <dbReference type="NCBI Taxonomy" id="6233"/>
    <lineage>
        <taxon>Eukaryota</taxon>
        <taxon>Metazoa</taxon>
        <taxon>Ecdysozoa</taxon>
        <taxon>Nematoda</taxon>
        <taxon>Chromadorea</taxon>
        <taxon>Rhabditida</taxon>
        <taxon>Tylenchina</taxon>
        <taxon>Panagrolaimomorpha</taxon>
        <taxon>Panagrolaimoidea</taxon>
        <taxon>Panagrolaimidae</taxon>
        <taxon>Panagrellus</taxon>
    </lineage>
</organism>
<evidence type="ECO:0000259" key="7">
    <source>
        <dbReference type="PROSITE" id="PS50850"/>
    </source>
</evidence>
<feature type="chain" id="PRO_5028993459" evidence="6">
    <location>
        <begin position="24"/>
        <end position="548"/>
    </location>
</feature>
<keyword evidence="3 5" id="KW-1133">Transmembrane helix</keyword>
<feature type="transmembrane region" description="Helical" evidence="5">
    <location>
        <begin position="178"/>
        <end position="196"/>
    </location>
</feature>
<evidence type="ECO:0000256" key="2">
    <source>
        <dbReference type="ARBA" id="ARBA00022692"/>
    </source>
</evidence>
<feature type="transmembrane region" description="Helical" evidence="5">
    <location>
        <begin position="354"/>
        <end position="376"/>
    </location>
</feature>
<keyword evidence="2 5" id="KW-0812">Transmembrane</keyword>
<dbReference type="PANTHER" id="PTHR23503:SF11">
    <property type="entry name" value="MAJOR FACILITATOR SUPERFAMILY (MFS) PROFILE DOMAIN-CONTAINING PROTEIN"/>
    <property type="match status" value="1"/>
</dbReference>
<feature type="transmembrane region" description="Helical" evidence="5">
    <location>
        <begin position="442"/>
        <end position="466"/>
    </location>
</feature>
<evidence type="ECO:0000256" key="6">
    <source>
        <dbReference type="SAM" id="SignalP"/>
    </source>
</evidence>
<dbReference type="WBParaSite" id="Pan_g12740.t1">
    <property type="protein sequence ID" value="Pan_g12740.t1"/>
    <property type="gene ID" value="Pan_g12740"/>
</dbReference>
<feature type="transmembrane region" description="Helical" evidence="5">
    <location>
        <begin position="327"/>
        <end position="347"/>
    </location>
</feature>
<dbReference type="PROSITE" id="PS50850">
    <property type="entry name" value="MFS"/>
    <property type="match status" value="1"/>
</dbReference>
<feature type="signal peptide" evidence="6">
    <location>
        <begin position="1"/>
        <end position="23"/>
    </location>
</feature>
<dbReference type="InterPro" id="IPR005829">
    <property type="entry name" value="Sugar_transporter_CS"/>
</dbReference>
<feature type="transmembrane region" description="Helical" evidence="5">
    <location>
        <begin position="102"/>
        <end position="120"/>
    </location>
</feature>
<feature type="transmembrane region" description="Helical" evidence="5">
    <location>
        <begin position="289"/>
        <end position="307"/>
    </location>
</feature>
<dbReference type="InterPro" id="IPR005828">
    <property type="entry name" value="MFS_sugar_transport-like"/>
</dbReference>
<evidence type="ECO:0000256" key="1">
    <source>
        <dbReference type="ARBA" id="ARBA00004141"/>
    </source>
</evidence>
<comment type="subcellular location">
    <subcellularLocation>
        <location evidence="1">Membrane</location>
        <topology evidence="1">Multi-pass membrane protein</topology>
    </subcellularLocation>
</comment>
<feature type="transmembrane region" description="Helical" evidence="5">
    <location>
        <begin position="202"/>
        <end position="219"/>
    </location>
</feature>
<dbReference type="Pfam" id="PF00083">
    <property type="entry name" value="Sugar_tr"/>
    <property type="match status" value="1"/>
</dbReference>
<evidence type="ECO:0000256" key="3">
    <source>
        <dbReference type="ARBA" id="ARBA00022989"/>
    </source>
</evidence>
<accession>A0A7E4UU12</accession>
<dbReference type="InterPro" id="IPR036259">
    <property type="entry name" value="MFS_trans_sf"/>
</dbReference>
<sequence>MIPHNRLLILAIVISFAANWQFGYQITYINTSASTFHAISAVARFRDCVSSTNLDNITSCDPSVYPQWPTHWSTIVASFYPGTFLGFILVPYLVRSVGVKKALLYSCAPAVLGCLLQLVGRVASRLGEPLFIADLVLGRFLVGIHAGSALCLLPLFTIEVSPEESRPFISTLQQVSQAFATLLGLIIGSNDLIPLGENRFELLQIIAVVPTVIFVFLLIKLPKTPFYVVDTMPSGESNEENLRESLAFYYNNDSETTVDEVKSEAFSRWSIDDTTPVTVMKQRENVKGLMIGCLAAISYAFTADDIIDSYSSQILNDGGVKNIDQLVTVIYGVLLVVASIFGSFLIDRFGRKKLLITGLVATSGCNFLALTGFLINLPLLEIVGFGLTKVAIGLGAGAPAWFLTSELVSPQAVSLCQSLSTGSLLIMAGFLTFVFPPLNKAIGIYSLFFLAIMPAFFIAGILVLFLPETKDKTHEAIRIQLGSNLFSGLEVETLPTKKPKGREKDPLNLVGSRRNSTLRQYGTMTVPPALKRGKVYDASDASSGISMF</sequence>
<feature type="transmembrane region" description="Helical" evidence="5">
    <location>
        <begin position="140"/>
        <end position="158"/>
    </location>
</feature>
<dbReference type="Gene3D" id="1.20.1250.20">
    <property type="entry name" value="MFS general substrate transporter like domains"/>
    <property type="match status" value="1"/>
</dbReference>
<reference evidence="8" key="1">
    <citation type="journal article" date="2013" name="Genetics">
        <title>The draft genome and transcriptome of Panagrellus redivivus are shaped by the harsh demands of a free-living lifestyle.</title>
        <authorList>
            <person name="Srinivasan J."/>
            <person name="Dillman A.R."/>
            <person name="Macchietto M.G."/>
            <person name="Heikkinen L."/>
            <person name="Lakso M."/>
            <person name="Fracchia K.M."/>
            <person name="Antoshechkin I."/>
            <person name="Mortazavi A."/>
            <person name="Wong G."/>
            <person name="Sternberg P.W."/>
        </authorList>
    </citation>
    <scope>NUCLEOTIDE SEQUENCE [LARGE SCALE GENOMIC DNA]</scope>
    <source>
        <strain evidence="8">MT8872</strain>
    </source>
</reference>
<dbReference type="GO" id="GO:0015149">
    <property type="term" value="F:hexose transmembrane transporter activity"/>
    <property type="evidence" value="ECO:0007669"/>
    <property type="project" value="TreeGrafter"/>
</dbReference>
<feature type="transmembrane region" description="Helical" evidence="5">
    <location>
        <begin position="71"/>
        <end position="90"/>
    </location>
</feature>
<dbReference type="Proteomes" id="UP000492821">
    <property type="component" value="Unassembled WGS sequence"/>
</dbReference>
<evidence type="ECO:0000313" key="8">
    <source>
        <dbReference type="Proteomes" id="UP000492821"/>
    </source>
</evidence>
<protein>
    <submittedName>
        <fullName evidence="9">MFS domain-containing protein</fullName>
    </submittedName>
</protein>
<keyword evidence="6" id="KW-0732">Signal</keyword>
<feature type="domain" description="Major facilitator superfamily (MFS) profile" evidence="7">
    <location>
        <begin position="11"/>
        <end position="470"/>
    </location>
</feature>
<dbReference type="PROSITE" id="PS00217">
    <property type="entry name" value="SUGAR_TRANSPORT_2"/>
    <property type="match status" value="1"/>
</dbReference>
<reference evidence="9" key="2">
    <citation type="submission" date="2020-10" db="UniProtKB">
        <authorList>
            <consortium name="WormBaseParasite"/>
        </authorList>
    </citation>
    <scope>IDENTIFICATION</scope>
</reference>
<keyword evidence="8" id="KW-1185">Reference proteome</keyword>
<dbReference type="PROSITE" id="PS00216">
    <property type="entry name" value="SUGAR_TRANSPORT_1"/>
    <property type="match status" value="1"/>
</dbReference>
<keyword evidence="4 5" id="KW-0472">Membrane</keyword>
<feature type="transmembrane region" description="Helical" evidence="5">
    <location>
        <begin position="382"/>
        <end position="403"/>
    </location>
</feature>
<dbReference type="InterPro" id="IPR020846">
    <property type="entry name" value="MFS_dom"/>
</dbReference>
<name>A0A7E4UU12_PANRE</name>
<dbReference type="AlphaFoldDB" id="A0A7E4UU12"/>
<dbReference type="PANTHER" id="PTHR23503">
    <property type="entry name" value="SOLUTE CARRIER FAMILY 2"/>
    <property type="match status" value="1"/>
</dbReference>
<evidence type="ECO:0000313" key="9">
    <source>
        <dbReference type="WBParaSite" id="Pan_g12740.t1"/>
    </source>
</evidence>
<dbReference type="SUPFAM" id="SSF103473">
    <property type="entry name" value="MFS general substrate transporter"/>
    <property type="match status" value="1"/>
</dbReference>
<dbReference type="InterPro" id="IPR045263">
    <property type="entry name" value="GLUT"/>
</dbReference>
<proteinExistence type="predicted"/>